<feature type="compositionally biased region" description="Basic and acidic residues" evidence="2">
    <location>
        <begin position="676"/>
        <end position="687"/>
    </location>
</feature>
<feature type="coiled-coil region" evidence="1">
    <location>
        <begin position="353"/>
        <end position="600"/>
    </location>
</feature>
<feature type="compositionally biased region" description="Basic and acidic residues" evidence="2">
    <location>
        <begin position="248"/>
        <end position="258"/>
    </location>
</feature>
<keyword evidence="1" id="KW-0175">Coiled coil</keyword>
<proteinExistence type="predicted"/>
<sequence length="781" mass="86820">MAAFPAEAQAEISRLKNEVHAKEETLNQLKLKTKAFVDNMRNELATEKKKVGELEEQLKNAQASHAAPAAAPSSSTEIDALKKEIAAATQRENELKVRAKAFADNMKAQLQTEKEKAQKLEKELHDKTEALANAAANTSHAPALDTHALAEKDAEIASLRGQLQTAQKDLEALADSLQAADARAAMAVAQAQGSSQHEVDALRSDYEHQLSQLQQQLDQAKHQAADAENALARQRSAQGSTEAAFASEHSHLEQEMSKNHELVRQIEQLNRENERLQQEAADRDLQLEQLRGFQQKASESEFTMQQLSGELAVLKQQLRAQTEKSLAECEKCEALKRELSEMSALYEKVNIGRSRSDSQLAEAQSALEALQNVKQDYANAQSRIEEVSRQNMKLGEQLFQKDSEINALKGDLEQRKNDLASLTERMNATKGDSFTRQQQAEALKADKEKAEALAQTLQAKVTELQQKNHELATSADSSSKATTEKMQKAKALLVSLTNEKQTLQDEKNDLQKEVDRLRMELNQRNVENEKRMKQLSEENAQKLQQSTQNVQKLGDEISTLKQALSVLQESEKSQQRAKELANAKREVEESNKKRLAAKAETQKLAVDLENVQKSLNQLSETTCGNSATNMRKIAMLQDRVNEALQLLEKRASASAAASGKKQRVSVGNNDIEVEDIRGPESASREKVMSPSSSTKKAEESIAQLNERLNAIIEVTEKLCDLAMEQHEVNLKDVVIERVSHVFSHCFSEKLRAAYTKVDEATESMLDTSQSSSSSSRAQNRA</sequence>
<evidence type="ECO:0000313" key="3">
    <source>
        <dbReference type="EMBL" id="DAZ95704.1"/>
    </source>
</evidence>
<reference evidence="3" key="1">
    <citation type="submission" date="2022-11" db="EMBL/GenBank/DDBJ databases">
        <authorList>
            <person name="Morgan W.R."/>
            <person name="Tartar A."/>
        </authorList>
    </citation>
    <scope>NUCLEOTIDE SEQUENCE</scope>
    <source>
        <strain evidence="3">ARSEF 373</strain>
    </source>
</reference>
<dbReference type="EMBL" id="DAKRPA010000193">
    <property type="protein sequence ID" value="DAZ95704.1"/>
    <property type="molecule type" value="Genomic_DNA"/>
</dbReference>
<dbReference type="Proteomes" id="UP001146120">
    <property type="component" value="Unassembled WGS sequence"/>
</dbReference>
<evidence type="ECO:0000313" key="4">
    <source>
        <dbReference type="Proteomes" id="UP001146120"/>
    </source>
</evidence>
<protein>
    <submittedName>
        <fullName evidence="3">Uncharacterized protein</fullName>
    </submittedName>
</protein>
<organism evidence="3 4">
    <name type="scientific">Lagenidium giganteum</name>
    <dbReference type="NCBI Taxonomy" id="4803"/>
    <lineage>
        <taxon>Eukaryota</taxon>
        <taxon>Sar</taxon>
        <taxon>Stramenopiles</taxon>
        <taxon>Oomycota</taxon>
        <taxon>Peronosporomycetes</taxon>
        <taxon>Pythiales</taxon>
        <taxon>Pythiaceae</taxon>
    </lineage>
</organism>
<dbReference type="AlphaFoldDB" id="A0AAV2YR61"/>
<feature type="region of interest" description="Disordered" evidence="2">
    <location>
        <begin position="57"/>
        <end position="77"/>
    </location>
</feature>
<comment type="caution">
    <text evidence="3">The sequence shown here is derived from an EMBL/GenBank/DDBJ whole genome shotgun (WGS) entry which is preliminary data.</text>
</comment>
<feature type="region of interest" description="Disordered" evidence="2">
    <location>
        <begin position="676"/>
        <end position="696"/>
    </location>
</feature>
<feature type="compositionally biased region" description="Low complexity" evidence="2">
    <location>
        <begin position="61"/>
        <end position="75"/>
    </location>
</feature>
<evidence type="ECO:0000256" key="2">
    <source>
        <dbReference type="SAM" id="MobiDB-lite"/>
    </source>
</evidence>
<feature type="region of interest" description="Disordered" evidence="2">
    <location>
        <begin position="220"/>
        <end position="258"/>
    </location>
</feature>
<evidence type="ECO:0000256" key="1">
    <source>
        <dbReference type="SAM" id="Coils"/>
    </source>
</evidence>
<accession>A0AAV2YR61</accession>
<gene>
    <name evidence="3" type="ORF">N0F65_007110</name>
</gene>
<reference evidence="3" key="2">
    <citation type="journal article" date="2023" name="Microbiol Resour">
        <title>Decontamination and Annotation of the Draft Genome Sequence of the Oomycete Lagenidium giganteum ARSEF 373.</title>
        <authorList>
            <person name="Morgan W.R."/>
            <person name="Tartar A."/>
        </authorList>
    </citation>
    <scope>NUCLEOTIDE SEQUENCE</scope>
    <source>
        <strain evidence="3">ARSEF 373</strain>
    </source>
</reference>
<name>A0AAV2YR61_9STRA</name>
<keyword evidence="4" id="KW-1185">Reference proteome</keyword>